<protein>
    <submittedName>
        <fullName evidence="1">Mitochondrial distribution and morphology protein 12</fullName>
        <ecNumber evidence="1">2.7.1.150</ecNumber>
    </submittedName>
</protein>
<evidence type="ECO:0000313" key="1">
    <source>
        <dbReference type="EMBL" id="KAK5019896.1"/>
    </source>
</evidence>
<keyword evidence="1" id="KW-0808">Transferase</keyword>
<feature type="non-terminal residue" evidence="1">
    <location>
        <position position="89"/>
    </location>
</feature>
<dbReference type="GO" id="GO:0000285">
    <property type="term" value="F:1-phosphatidylinositol-3-phosphate 5-kinase activity"/>
    <property type="evidence" value="ECO:0007669"/>
    <property type="project" value="UniProtKB-EC"/>
</dbReference>
<dbReference type="Proteomes" id="UP001357485">
    <property type="component" value="Unassembled WGS sequence"/>
</dbReference>
<dbReference type="EC" id="2.7.1.150" evidence="1"/>
<reference evidence="1 2" key="1">
    <citation type="submission" date="2023-08" db="EMBL/GenBank/DDBJ databases">
        <title>Black Yeasts Isolated from many extreme environments.</title>
        <authorList>
            <person name="Coleine C."/>
            <person name="Stajich J.E."/>
            <person name="Selbmann L."/>
        </authorList>
    </citation>
    <scope>NUCLEOTIDE SEQUENCE [LARGE SCALE GENOMIC DNA]</scope>
    <source>
        <strain evidence="1 2">CCFEE 536</strain>
    </source>
</reference>
<name>A0ABR0ISS9_9PEZI</name>
<keyword evidence="2" id="KW-1185">Reference proteome</keyword>
<accession>A0ABR0ISS9</accession>
<comment type="caution">
    <text evidence="1">The sequence shown here is derived from an EMBL/GenBank/DDBJ whole genome shotgun (WGS) entry which is preliminary data.</text>
</comment>
<gene>
    <name evidence="1" type="primary">MDM12_8</name>
    <name evidence="1" type="ORF">LTR16_012666</name>
</gene>
<proteinExistence type="predicted"/>
<sequence>MVEKHKTKILSASPFVHFMQPYLLMRAREQERRLVYLKRLRDQYGIDEHTSDKEVTRRKFELVKPEMVHSVVKQPSKQVRDFLHAVHDA</sequence>
<evidence type="ECO:0000313" key="2">
    <source>
        <dbReference type="Proteomes" id="UP001357485"/>
    </source>
</evidence>
<dbReference type="EMBL" id="JAVRRA010029594">
    <property type="protein sequence ID" value="KAK5019896.1"/>
    <property type="molecule type" value="Genomic_DNA"/>
</dbReference>
<organism evidence="1 2">
    <name type="scientific">Cryomyces antarcticus</name>
    <dbReference type="NCBI Taxonomy" id="329879"/>
    <lineage>
        <taxon>Eukaryota</taxon>
        <taxon>Fungi</taxon>
        <taxon>Dikarya</taxon>
        <taxon>Ascomycota</taxon>
        <taxon>Pezizomycotina</taxon>
        <taxon>Dothideomycetes</taxon>
        <taxon>Dothideomycetes incertae sedis</taxon>
        <taxon>Cryomyces</taxon>
    </lineage>
</organism>